<organism evidence="2 3">
    <name type="scientific">Salinicoccus hispanicus</name>
    <dbReference type="NCBI Taxonomy" id="157225"/>
    <lineage>
        <taxon>Bacteria</taxon>
        <taxon>Bacillati</taxon>
        <taxon>Bacillota</taxon>
        <taxon>Bacilli</taxon>
        <taxon>Bacillales</taxon>
        <taxon>Staphylococcaceae</taxon>
        <taxon>Salinicoccus</taxon>
    </lineage>
</organism>
<dbReference type="EMBL" id="WUUK01000001">
    <property type="protein sequence ID" value="MXQ50108.1"/>
    <property type="molecule type" value="Genomic_DNA"/>
</dbReference>
<evidence type="ECO:0000313" key="3">
    <source>
        <dbReference type="Proteomes" id="UP000436284"/>
    </source>
</evidence>
<gene>
    <name evidence="2" type="ORF">GQ671_02180</name>
</gene>
<keyword evidence="3" id="KW-1185">Reference proteome</keyword>
<keyword evidence="1" id="KW-0812">Transmembrane</keyword>
<evidence type="ECO:0000313" key="2">
    <source>
        <dbReference type="EMBL" id="MXQ50108.1"/>
    </source>
</evidence>
<protein>
    <submittedName>
        <fullName evidence="2">Uncharacterized protein</fullName>
    </submittedName>
</protein>
<keyword evidence="1" id="KW-1133">Transmembrane helix</keyword>
<dbReference type="AlphaFoldDB" id="A0A6N8TW12"/>
<feature type="transmembrane region" description="Helical" evidence="1">
    <location>
        <begin position="61"/>
        <end position="80"/>
    </location>
</feature>
<sequence length="81" mass="9008">MKKALIILSILNLIYYFLAGTLDNTEGMFFIALGTTSLLMILSIISLIFDENGTDRRTLSFIAIGINLIPLFVIGSMFVFL</sequence>
<keyword evidence="1" id="KW-0472">Membrane</keyword>
<comment type="caution">
    <text evidence="2">The sequence shown here is derived from an EMBL/GenBank/DDBJ whole genome shotgun (WGS) entry which is preliminary data.</text>
</comment>
<proteinExistence type="predicted"/>
<accession>A0A6N8TW12</accession>
<reference evidence="2 3" key="1">
    <citation type="submission" date="2019-12" db="EMBL/GenBank/DDBJ databases">
        <title>Salinicoccus cyprini sp. nov., isolated from gastro-intestinal tract of mirror carp, Cyprinus carpio var. specularis, collected from Gobind Sagar Reservoir, Himachal Pradesh, India.</title>
        <authorList>
            <person name="Talwar C."/>
            <person name="Singh A.K."/>
            <person name="Lal R."/>
            <person name="Negi R.K."/>
        </authorList>
    </citation>
    <scope>NUCLEOTIDE SEQUENCE [LARGE SCALE GENOMIC DNA]</scope>
    <source>
        <strain evidence="2 3">J-82</strain>
    </source>
</reference>
<feature type="transmembrane region" description="Helical" evidence="1">
    <location>
        <begin position="29"/>
        <end position="49"/>
    </location>
</feature>
<evidence type="ECO:0000256" key="1">
    <source>
        <dbReference type="SAM" id="Phobius"/>
    </source>
</evidence>
<dbReference type="OrthoDB" id="9876163at2"/>
<name>A0A6N8TW12_9STAP</name>
<dbReference type="Proteomes" id="UP000436284">
    <property type="component" value="Unassembled WGS sequence"/>
</dbReference>
<dbReference type="RefSeq" id="WP_160652016.1">
    <property type="nucleotide sequence ID" value="NZ_JBHRWU010000001.1"/>
</dbReference>